<reference evidence="3 4" key="3">
    <citation type="journal article" date="2022" name="Int. J. Syst. Evol. Microbiol.">
        <title>Strains of Bradyrhizobium barranii sp. nov. associated with legumes native to Canada are symbionts of soybeans and belong to different subspecies (subsp. barranii subsp. nov. and subsp. apii subsp. nov.) and symbiovars (sv. glycinearum and sv. septentrionale).</title>
        <authorList>
            <person name="Bromfield E.S.P."/>
            <person name="Cloutier S."/>
            <person name="Wasai-Hara S."/>
            <person name="Minamisawa K."/>
        </authorList>
    </citation>
    <scope>NUCLEOTIDE SEQUENCE [LARGE SCALE GENOMIC DNA]</scope>
    <source>
        <strain evidence="3 4">323S2</strain>
    </source>
</reference>
<feature type="transmembrane region" description="Helical" evidence="1">
    <location>
        <begin position="12"/>
        <end position="37"/>
    </location>
</feature>
<reference evidence="2" key="2">
    <citation type="submission" date="2020-06" db="EMBL/GenBank/DDBJ databases">
        <title>Whole Genome Sequence of Bradyrhizobium sp. Strain 323S2.</title>
        <authorList>
            <person name="Bromfield E.S.P."/>
        </authorList>
    </citation>
    <scope>NUCLEOTIDE SEQUENCE [LARGE SCALE GENOMIC DNA]</scope>
    <source>
        <strain evidence="2">323S2</strain>
    </source>
</reference>
<keyword evidence="1" id="KW-0812">Transmembrane</keyword>
<evidence type="ECO:0000313" key="4">
    <source>
        <dbReference type="Proteomes" id="UP000564836"/>
    </source>
</evidence>
<proteinExistence type="predicted"/>
<reference evidence="3 4" key="1">
    <citation type="journal article" date="2017" name="Syst. Appl. Microbiol.">
        <title>Soybeans inoculated with root zone soils of Canadian native legumes harbour diverse and novel Bradyrhizobium spp. that possess agricultural potential.</title>
        <authorList>
            <person name="Bromfield E.S.P."/>
            <person name="Cloutier S."/>
            <person name="Tambong J.T."/>
            <person name="Tran Thi T.V."/>
        </authorList>
    </citation>
    <scope>NUCLEOTIDE SEQUENCE [LARGE SCALE GENOMIC DNA]</scope>
    <source>
        <strain evidence="3 4">323S2</strain>
    </source>
</reference>
<dbReference type="Proteomes" id="UP000564836">
    <property type="component" value="Chromosome"/>
</dbReference>
<sequence>MSADRCRGCARLAGAIGALLISPLALVYVLWLAVYGVTDRRRRRRRGLP</sequence>
<organism evidence="2">
    <name type="scientific">Bradyrhizobium barranii subsp. barranii</name>
    <dbReference type="NCBI Taxonomy" id="2823807"/>
    <lineage>
        <taxon>Bacteria</taxon>
        <taxon>Pseudomonadati</taxon>
        <taxon>Pseudomonadota</taxon>
        <taxon>Alphaproteobacteria</taxon>
        <taxon>Hyphomicrobiales</taxon>
        <taxon>Nitrobacteraceae</taxon>
        <taxon>Bradyrhizobium</taxon>
        <taxon>Bradyrhizobium barranii</taxon>
    </lineage>
</organism>
<keyword evidence="1" id="KW-1133">Transmembrane helix</keyword>
<keyword evidence="1" id="KW-0472">Membrane</keyword>
<dbReference type="EMBL" id="JACBFH010000001">
    <property type="protein sequence ID" value="NYY94967.1"/>
    <property type="molecule type" value="Genomic_DNA"/>
</dbReference>
<dbReference type="RefSeq" id="WP_166341519.1">
    <property type="nucleotide sequence ID" value="NZ_CP088280.1"/>
</dbReference>
<name>A0A7Z0TUW6_9BRAD</name>
<protein>
    <submittedName>
        <fullName evidence="2">Uncharacterized protein</fullName>
    </submittedName>
</protein>
<evidence type="ECO:0000313" key="2">
    <source>
        <dbReference type="EMBL" id="NYY94967.1"/>
    </source>
</evidence>
<accession>A0A7Z0TUW6</accession>
<dbReference type="EMBL" id="CP088280">
    <property type="protein sequence ID" value="UGX98211.1"/>
    <property type="molecule type" value="Genomic_DNA"/>
</dbReference>
<dbReference type="AlphaFoldDB" id="A0A7Z0TUW6"/>
<gene>
    <name evidence="3" type="ORF">G6321_00025040</name>
    <name evidence="2" type="ORF">G6321_43175</name>
</gene>
<evidence type="ECO:0000313" key="3">
    <source>
        <dbReference type="EMBL" id="UGX98211.1"/>
    </source>
</evidence>
<evidence type="ECO:0000256" key="1">
    <source>
        <dbReference type="SAM" id="Phobius"/>
    </source>
</evidence>